<gene>
    <name evidence="2" type="ORF">NCTC12391_02430</name>
</gene>
<dbReference type="Proteomes" id="UP000386281">
    <property type="component" value="Unassembled WGS sequence"/>
</dbReference>
<reference evidence="2 3" key="1">
    <citation type="submission" date="2019-02" db="EMBL/GenBank/DDBJ databases">
        <authorList>
            <consortium name="Pathogen Informatics"/>
        </authorList>
    </citation>
    <scope>NUCLEOTIDE SEQUENCE [LARGE SCALE GENOMIC DNA]</scope>
    <source>
        <strain evidence="2 3">3012STDY7078520</strain>
    </source>
</reference>
<dbReference type="AlphaFoldDB" id="A0A449D9Q0"/>
<feature type="transmembrane region" description="Helical" evidence="1">
    <location>
        <begin position="170"/>
        <end position="193"/>
    </location>
</feature>
<evidence type="ECO:0000313" key="3">
    <source>
        <dbReference type="Proteomes" id="UP000386281"/>
    </source>
</evidence>
<keyword evidence="1" id="KW-0472">Membrane</keyword>
<proteinExistence type="predicted"/>
<dbReference type="Pfam" id="PF12730">
    <property type="entry name" value="ABC2_membrane_4"/>
    <property type="match status" value="1"/>
</dbReference>
<feature type="transmembrane region" description="Helical" evidence="1">
    <location>
        <begin position="105"/>
        <end position="132"/>
    </location>
</feature>
<feature type="transmembrane region" description="Helical" evidence="1">
    <location>
        <begin position="16"/>
        <end position="39"/>
    </location>
</feature>
<keyword evidence="1" id="KW-1133">Transmembrane helix</keyword>
<keyword evidence="1" id="KW-0812">Transmembrane</keyword>
<sequence>MNGTAVRNEFAKMRHLHLGLLIALLGVIMLGIGLFSSLGSPDFDRATQDSWNTLIGGTASGITLAAPLLLAAIASRQVDIEHQGNGWLMSATSGITPGGLCRAKFLALGLLVAGTTVVTSGLLAGAGLLLGITAPFPAGRWIGFTAALLAVNLVLIALHTLIAARVENQLVGIGIGLLGTILALFGTAVPAWISHLTPWGYYALATASGYVDGVLVAVTPAYLSIAALCVIAGVAFLLLTRQFDRKEA</sequence>
<evidence type="ECO:0000256" key="1">
    <source>
        <dbReference type="SAM" id="Phobius"/>
    </source>
</evidence>
<feature type="transmembrane region" description="Helical" evidence="1">
    <location>
        <begin position="213"/>
        <end position="239"/>
    </location>
</feature>
<feature type="transmembrane region" description="Helical" evidence="1">
    <location>
        <begin position="51"/>
        <end position="73"/>
    </location>
</feature>
<accession>A0A449D9Q0</accession>
<evidence type="ECO:0000313" key="2">
    <source>
        <dbReference type="EMBL" id="VEW14293.1"/>
    </source>
</evidence>
<dbReference type="EMBL" id="CAACXN010000015">
    <property type="protein sequence ID" value="VEW14293.1"/>
    <property type="molecule type" value="Genomic_DNA"/>
</dbReference>
<protein>
    <submittedName>
        <fullName evidence="2">Uncharacterized protein conserved in bacteria</fullName>
    </submittedName>
</protein>
<organism evidence="2 3">
    <name type="scientific">Brevibacterium casei</name>
    <dbReference type="NCBI Taxonomy" id="33889"/>
    <lineage>
        <taxon>Bacteria</taxon>
        <taxon>Bacillati</taxon>
        <taxon>Actinomycetota</taxon>
        <taxon>Actinomycetes</taxon>
        <taxon>Micrococcales</taxon>
        <taxon>Brevibacteriaceae</taxon>
        <taxon>Brevibacterium</taxon>
    </lineage>
</organism>
<feature type="transmembrane region" description="Helical" evidence="1">
    <location>
        <begin position="138"/>
        <end position="158"/>
    </location>
</feature>
<name>A0A449D9Q0_9MICO</name>